<proteinExistence type="predicted"/>
<dbReference type="InterPro" id="IPR003374">
    <property type="entry name" value="ApbE-like_sf"/>
</dbReference>
<evidence type="ECO:0000256" key="1">
    <source>
        <dbReference type="SAM" id="MobiDB-lite"/>
    </source>
</evidence>
<reference evidence="2 3" key="1">
    <citation type="journal article" date="2012" name="BMC Genomics">
        <title>The genome sequence of Propionibacterium acidipropionici provides insights into its biotechnological and industrial potential.</title>
        <authorList>
            <person name="Parizzi L.P."/>
            <person name="Grassi M.C."/>
            <person name="Llerena L.A."/>
            <person name="Carazzolle M.F."/>
            <person name="Queiroz V.L."/>
            <person name="Lunardi I."/>
            <person name="Zeidler A.F."/>
            <person name="Teixeira P.J."/>
            <person name="Mieczkowski P."/>
            <person name="Rincones J."/>
            <person name="Pereira G.A."/>
        </authorList>
    </citation>
    <scope>NUCLEOTIDE SEQUENCE [LARGE SCALE GENOMIC DNA]</scope>
    <source>
        <strain evidence="3">ATCC 4875 / DSM 20272 / JCM 6432 / NBRC 12425 / NCIMB 8070</strain>
    </source>
</reference>
<dbReference type="PATRIC" id="fig|1171373.8.peg.3288"/>
<dbReference type="SUPFAM" id="SSF143631">
    <property type="entry name" value="ApbE-like"/>
    <property type="match status" value="1"/>
</dbReference>
<dbReference type="Proteomes" id="UP000000214">
    <property type="component" value="Chromosome"/>
</dbReference>
<dbReference type="Pfam" id="PF02424">
    <property type="entry name" value="ApbE"/>
    <property type="match status" value="1"/>
</dbReference>
<dbReference type="KEGG" id="pbo:PACID_33420"/>
<evidence type="ECO:0000313" key="3">
    <source>
        <dbReference type="Proteomes" id="UP000000214"/>
    </source>
</evidence>
<evidence type="ECO:0000313" key="2">
    <source>
        <dbReference type="EMBL" id="AFV91099.1"/>
    </source>
</evidence>
<dbReference type="EMBL" id="CP003493">
    <property type="protein sequence ID" value="AFV91099.1"/>
    <property type="molecule type" value="Genomic_DNA"/>
</dbReference>
<dbReference type="eggNOG" id="COG1477">
    <property type="taxonomic scope" value="Bacteria"/>
</dbReference>
<dbReference type="Gene3D" id="3.10.520.10">
    <property type="entry name" value="ApbE-like domains"/>
    <property type="match status" value="1"/>
</dbReference>
<dbReference type="InterPro" id="IPR024932">
    <property type="entry name" value="ApbE"/>
</dbReference>
<protein>
    <submittedName>
        <fullName evidence="2">ApbE multi-domain protein</fullName>
    </submittedName>
</protein>
<dbReference type="RefSeq" id="WP_015071991.1">
    <property type="nucleotide sequence ID" value="NC_019395.1"/>
</dbReference>
<accession>K7RSN9</accession>
<dbReference type="STRING" id="1171373.PACID_33420"/>
<dbReference type="HOGENOM" id="CLU_1026219_0_0_11"/>
<feature type="region of interest" description="Disordered" evidence="1">
    <location>
        <begin position="1"/>
        <end position="23"/>
    </location>
</feature>
<organism evidence="2 3">
    <name type="scientific">Acidipropionibacterium acidipropionici (strain ATCC 4875 / DSM 20272 / JCM 6432 / NBRC 12425 / NCIMB 8070 / 4)</name>
    <name type="common">Propionibacterium acidipropionici</name>
    <dbReference type="NCBI Taxonomy" id="1171373"/>
    <lineage>
        <taxon>Bacteria</taxon>
        <taxon>Bacillati</taxon>
        <taxon>Actinomycetota</taxon>
        <taxon>Actinomycetes</taxon>
        <taxon>Propionibacteriales</taxon>
        <taxon>Propionibacteriaceae</taxon>
        <taxon>Acidipropionibacterium</taxon>
    </lineage>
</organism>
<gene>
    <name evidence="2" type="ordered locus">PACID_33420</name>
</gene>
<dbReference type="AlphaFoldDB" id="K7RSN9"/>
<dbReference type="GeneID" id="88084485"/>
<sequence length="271" mass="28374">MTTATTTSGQLPTRQFTSGRSTGTRYRIGMIDAPAGRRSVSEIPVHGSVFATPLMQQRLPDLPLIQRCVFDVGDTAVCVTTSSRLESTMLSQVLHAVRAEFFRAEPASQDAGIEDAGIDMSSTRAMAVDAAGKILDAAGVEDWCISAGGDVLTRSVSPMREAPWAVGITEPGGDALISQAVCGGDLRAVSTVVASPDPVSLDAEGEGQFRQVTVVAPDILTAQLWAGEIRDGGPSGLMLAIARGLEVLAFGPEGRVWASSSFRSQDPEPEA</sequence>
<name>K7RSN9_ACIA4</name>